<dbReference type="InterPro" id="IPR013264">
    <property type="entry name" value="DNAG_N"/>
</dbReference>
<evidence type="ECO:0000256" key="5">
    <source>
        <dbReference type="ARBA" id="ARBA00022705"/>
    </source>
</evidence>
<dbReference type="InterPro" id="IPR037068">
    <property type="entry name" value="DNA_primase_core_N_sf"/>
</dbReference>
<comment type="caution">
    <text evidence="12">Lacks conserved residue(s) required for the propagation of feature annotation.</text>
</comment>
<evidence type="ECO:0000256" key="3">
    <source>
        <dbReference type="ARBA" id="ARBA00022679"/>
    </source>
</evidence>
<organism evidence="15 16">
    <name type="scientific">Hyphobacterium lacteum</name>
    <dbReference type="NCBI Taxonomy" id="3116575"/>
    <lineage>
        <taxon>Bacteria</taxon>
        <taxon>Pseudomonadati</taxon>
        <taxon>Pseudomonadota</taxon>
        <taxon>Alphaproteobacteria</taxon>
        <taxon>Maricaulales</taxon>
        <taxon>Maricaulaceae</taxon>
        <taxon>Hyphobacterium</taxon>
    </lineage>
</organism>
<sequence length="614" mass="68557">MRLTDDFKDEIRARIRLSDLVGKKVSLKRQGREFAGLSPFKKEKTPSFFVNDEKRFYHCFASGEHGDAFDWLMKMEGLSFMEAAEQLASLAGLPLPKADPEAARKAEASKSLVEWMEVAQRFYSAQLRSGAGADARKYLEGRGYGPAEWERYEIGFAPDSRNALKDELIAAGARPGELIDCGLLIAPDDGGTPYDRFRGRIMFAIRDPRNRLVAFGGRAMSANARAKYLNSPETPIFHKGHNLYRYPQARRAASDPKSGARGLIVAEGYFDAIAFDRAGLGHAVAPLGTALGEDQLNLLWRAGGEPVLCFDGDSAGQMAANRAAERALPLLEPGRTLRFVFLPDGKDPDDVLRDEGASALKEAVNRTRPLASILWDMEFEKEPLDDPDRRAGFRKRLRALLYRIENPAVREEYQREFDQRMEKAFGSPARGSRGYRRRGVTPGARSETKRLVETGPIPTRLRHLILAAIEFPEIAENQAEMLAGLDCGQLTSLRDAILDTVSYDEATQDGGLRNTLINKGFDAQLRRLDLERAPMRAGLGGDTATAIQREEAWTRLASDYMEHSGFHKKRQEMRSRLAEEIENDDAETLRGLMEEHRRGRAKRQPADAPDEGQG</sequence>
<keyword evidence="16" id="KW-1185">Reference proteome</keyword>
<protein>
    <recommendedName>
        <fullName evidence="12">DNA primase</fullName>
        <ecNumber evidence="12">2.7.7.101</ecNumber>
    </recommendedName>
</protein>
<evidence type="ECO:0000256" key="10">
    <source>
        <dbReference type="ARBA" id="ARBA00023125"/>
    </source>
</evidence>
<keyword evidence="3 12" id="KW-0808">Transferase</keyword>
<evidence type="ECO:0000313" key="16">
    <source>
        <dbReference type="Proteomes" id="UP001354971"/>
    </source>
</evidence>
<dbReference type="HAMAP" id="MF_00974">
    <property type="entry name" value="DNA_primase_DnaG"/>
    <property type="match status" value="1"/>
</dbReference>
<evidence type="ECO:0000256" key="7">
    <source>
        <dbReference type="ARBA" id="ARBA00022771"/>
    </source>
</evidence>
<dbReference type="PANTHER" id="PTHR30313">
    <property type="entry name" value="DNA PRIMASE"/>
    <property type="match status" value="1"/>
</dbReference>
<name>A0ABU7LS25_9PROT</name>
<evidence type="ECO:0000256" key="11">
    <source>
        <dbReference type="ARBA" id="ARBA00023163"/>
    </source>
</evidence>
<dbReference type="InterPro" id="IPR002694">
    <property type="entry name" value="Znf_CHC2"/>
</dbReference>
<keyword evidence="2 12" id="KW-0639">Primosome</keyword>
<comment type="similarity">
    <text evidence="12">Belongs to the DnaG primase family.</text>
</comment>
<dbReference type="InterPro" id="IPR019475">
    <property type="entry name" value="DNA_primase_DnaB-bd"/>
</dbReference>
<dbReference type="Gene3D" id="3.90.980.10">
    <property type="entry name" value="DNA primase, catalytic core, N-terminal domain"/>
    <property type="match status" value="1"/>
</dbReference>
<keyword evidence="4 12" id="KW-0548">Nucleotidyltransferase</keyword>
<dbReference type="InterPro" id="IPR050219">
    <property type="entry name" value="DnaG_primase"/>
</dbReference>
<evidence type="ECO:0000256" key="12">
    <source>
        <dbReference type="HAMAP-Rule" id="MF_00974"/>
    </source>
</evidence>
<keyword evidence="6" id="KW-0479">Metal-binding</keyword>
<evidence type="ECO:0000256" key="8">
    <source>
        <dbReference type="ARBA" id="ARBA00022833"/>
    </source>
</evidence>
<evidence type="ECO:0000256" key="9">
    <source>
        <dbReference type="ARBA" id="ARBA00022842"/>
    </source>
</evidence>
<feature type="region of interest" description="Disordered" evidence="13">
    <location>
        <begin position="425"/>
        <end position="446"/>
    </location>
</feature>
<evidence type="ECO:0000256" key="1">
    <source>
        <dbReference type="ARBA" id="ARBA00022478"/>
    </source>
</evidence>
<reference evidence="15 16" key="1">
    <citation type="submission" date="2024-01" db="EMBL/GenBank/DDBJ databases">
        <title>Hyphobacterium bacterium isolated from marine sediment.</title>
        <authorList>
            <person name="Zhao S."/>
        </authorList>
    </citation>
    <scope>NUCLEOTIDE SEQUENCE [LARGE SCALE GENOMIC DNA]</scope>
    <source>
        <strain evidence="16">HN65</strain>
    </source>
</reference>
<evidence type="ECO:0000256" key="6">
    <source>
        <dbReference type="ARBA" id="ARBA00022723"/>
    </source>
</evidence>
<accession>A0ABU7LS25</accession>
<dbReference type="SMART" id="SM00493">
    <property type="entry name" value="TOPRIM"/>
    <property type="match status" value="1"/>
</dbReference>
<dbReference type="Proteomes" id="UP001354971">
    <property type="component" value="Unassembled WGS sequence"/>
</dbReference>
<dbReference type="NCBIfam" id="TIGR01391">
    <property type="entry name" value="dnaG"/>
    <property type="match status" value="1"/>
</dbReference>
<keyword evidence="9" id="KW-0460">Magnesium</keyword>
<dbReference type="InterPro" id="IPR030846">
    <property type="entry name" value="DnaG_bac"/>
</dbReference>
<comment type="subunit">
    <text evidence="12">Monomer. Interacts with DnaB.</text>
</comment>
<keyword evidence="11 12" id="KW-0804">Transcription</keyword>
<dbReference type="EMBL" id="JAZDRP010000004">
    <property type="protein sequence ID" value="MEE2526389.1"/>
    <property type="molecule type" value="Genomic_DNA"/>
</dbReference>
<dbReference type="SUPFAM" id="SSF57783">
    <property type="entry name" value="Zinc beta-ribbon"/>
    <property type="match status" value="1"/>
</dbReference>
<keyword evidence="7" id="KW-0863">Zinc-finger</keyword>
<dbReference type="Pfam" id="PF01807">
    <property type="entry name" value="Zn_ribbon_DnaG"/>
    <property type="match status" value="1"/>
</dbReference>
<feature type="region of interest" description="Disordered" evidence="13">
    <location>
        <begin position="572"/>
        <end position="614"/>
    </location>
</feature>
<dbReference type="Pfam" id="PF08275">
    <property type="entry name" value="DNAG_N"/>
    <property type="match status" value="1"/>
</dbReference>
<dbReference type="RefSeq" id="WP_330199052.1">
    <property type="nucleotide sequence ID" value="NZ_JAZDRP010000004.1"/>
</dbReference>
<dbReference type="InterPro" id="IPR034151">
    <property type="entry name" value="TOPRIM_DnaG_bac"/>
</dbReference>
<dbReference type="Gene3D" id="3.90.580.10">
    <property type="entry name" value="Zinc finger, CHC2-type domain"/>
    <property type="match status" value="1"/>
</dbReference>
<comment type="catalytic activity">
    <reaction evidence="12">
        <text>ssDNA + n NTP = ssDNA/pppN(pN)n-1 hybrid + (n-1) diphosphate.</text>
        <dbReference type="EC" id="2.7.7.101"/>
    </reaction>
</comment>
<dbReference type="InterPro" id="IPR006295">
    <property type="entry name" value="DNA_primase_DnaG"/>
</dbReference>
<dbReference type="InterPro" id="IPR006171">
    <property type="entry name" value="TOPRIM_dom"/>
</dbReference>
<dbReference type="Pfam" id="PF10410">
    <property type="entry name" value="DnaB_bind"/>
    <property type="match status" value="1"/>
</dbReference>
<evidence type="ECO:0000259" key="14">
    <source>
        <dbReference type="PROSITE" id="PS50880"/>
    </source>
</evidence>
<dbReference type="PANTHER" id="PTHR30313:SF2">
    <property type="entry name" value="DNA PRIMASE"/>
    <property type="match status" value="1"/>
</dbReference>
<dbReference type="InterPro" id="IPR036977">
    <property type="entry name" value="DNA_primase_Znf_CHC2"/>
</dbReference>
<keyword evidence="1 12" id="KW-0240">DNA-directed RNA polymerase</keyword>
<dbReference type="SUPFAM" id="SSF56731">
    <property type="entry name" value="DNA primase core"/>
    <property type="match status" value="1"/>
</dbReference>
<gene>
    <name evidence="12 15" type="primary">dnaG</name>
    <name evidence="15" type="ORF">V0U79_08425</name>
</gene>
<dbReference type="Pfam" id="PF13662">
    <property type="entry name" value="Toprim_4"/>
    <property type="match status" value="1"/>
</dbReference>
<comment type="function">
    <text evidence="12">RNA polymerase that catalyzes the synthesis of short RNA molecules used as primers for DNA polymerase during DNA replication.</text>
</comment>
<dbReference type="PROSITE" id="PS50880">
    <property type="entry name" value="TOPRIM"/>
    <property type="match status" value="1"/>
</dbReference>
<dbReference type="EC" id="2.7.7.101" evidence="12"/>
<dbReference type="SMART" id="SM00400">
    <property type="entry name" value="ZnF_CHCC"/>
    <property type="match status" value="1"/>
</dbReference>
<dbReference type="CDD" id="cd03364">
    <property type="entry name" value="TOPRIM_DnaG_primases"/>
    <property type="match status" value="1"/>
</dbReference>
<keyword evidence="8" id="KW-0862">Zinc</keyword>
<evidence type="ECO:0000256" key="4">
    <source>
        <dbReference type="ARBA" id="ARBA00022695"/>
    </source>
</evidence>
<evidence type="ECO:0000313" key="15">
    <source>
        <dbReference type="EMBL" id="MEE2526389.1"/>
    </source>
</evidence>
<feature type="domain" description="Toprim" evidence="14">
    <location>
        <begin position="261"/>
        <end position="343"/>
    </location>
</feature>
<evidence type="ECO:0000256" key="2">
    <source>
        <dbReference type="ARBA" id="ARBA00022515"/>
    </source>
</evidence>
<keyword evidence="5 12" id="KW-0235">DNA replication</keyword>
<evidence type="ECO:0000256" key="13">
    <source>
        <dbReference type="SAM" id="MobiDB-lite"/>
    </source>
</evidence>
<comment type="caution">
    <text evidence="15">The sequence shown here is derived from an EMBL/GenBank/DDBJ whole genome shotgun (WGS) entry which is preliminary data.</text>
</comment>
<dbReference type="Gene3D" id="3.40.1360.10">
    <property type="match status" value="1"/>
</dbReference>
<keyword evidence="10 12" id="KW-0238">DNA-binding</keyword>
<proteinExistence type="inferred from homology"/>